<sequence>MTETPSDRASFRAVGFDAKTRRTTRCSPKNRYALCLPAAKRDSRGWNVNDSAERSLSSVESQRERARRHGRIGGRDRGGDDERIIIAPFVSTIQTPTSAKFHSLAKYRTTTTRYTRMYLTSAATLACVVRRVGVGALEEGERALAHAMTMGQHFSKQAFLAKDRVPGPTQLLRVWQAHDREADEDHHAGFDARGAGEALVVGVDLVLLMRPNEQERESGGADVHGGCACADAHGAHPRAR</sequence>
<accession>A0AAD6Z2K6</accession>
<gene>
    <name evidence="2" type="ORF">DFH08DRAFT_825239</name>
</gene>
<proteinExistence type="predicted"/>
<feature type="region of interest" description="Disordered" evidence="1">
    <location>
        <begin position="44"/>
        <end position="78"/>
    </location>
</feature>
<evidence type="ECO:0000256" key="1">
    <source>
        <dbReference type="SAM" id="MobiDB-lite"/>
    </source>
</evidence>
<reference evidence="2" key="1">
    <citation type="submission" date="2023-03" db="EMBL/GenBank/DDBJ databases">
        <title>Massive genome expansion in bonnet fungi (Mycena s.s.) driven by repeated elements and novel gene families across ecological guilds.</title>
        <authorList>
            <consortium name="Lawrence Berkeley National Laboratory"/>
            <person name="Harder C.B."/>
            <person name="Miyauchi S."/>
            <person name="Viragh M."/>
            <person name="Kuo A."/>
            <person name="Thoen E."/>
            <person name="Andreopoulos B."/>
            <person name="Lu D."/>
            <person name="Skrede I."/>
            <person name="Drula E."/>
            <person name="Henrissat B."/>
            <person name="Morin E."/>
            <person name="Kohler A."/>
            <person name="Barry K."/>
            <person name="LaButti K."/>
            <person name="Morin E."/>
            <person name="Salamov A."/>
            <person name="Lipzen A."/>
            <person name="Mereny Z."/>
            <person name="Hegedus B."/>
            <person name="Baldrian P."/>
            <person name="Stursova M."/>
            <person name="Weitz H."/>
            <person name="Taylor A."/>
            <person name="Grigoriev I.V."/>
            <person name="Nagy L.G."/>
            <person name="Martin F."/>
            <person name="Kauserud H."/>
        </authorList>
    </citation>
    <scope>NUCLEOTIDE SEQUENCE</scope>
    <source>
        <strain evidence="2">CBHHK002</strain>
    </source>
</reference>
<dbReference type="Proteomes" id="UP001218218">
    <property type="component" value="Unassembled WGS sequence"/>
</dbReference>
<comment type="caution">
    <text evidence="2">The sequence shown here is derived from an EMBL/GenBank/DDBJ whole genome shotgun (WGS) entry which is preliminary data.</text>
</comment>
<dbReference type="AlphaFoldDB" id="A0AAD6Z2K6"/>
<dbReference type="EMBL" id="JARIHO010000098">
    <property type="protein sequence ID" value="KAJ7304880.1"/>
    <property type="molecule type" value="Genomic_DNA"/>
</dbReference>
<evidence type="ECO:0000313" key="3">
    <source>
        <dbReference type="Proteomes" id="UP001218218"/>
    </source>
</evidence>
<name>A0AAD6Z2K6_9AGAR</name>
<feature type="compositionally biased region" description="Polar residues" evidence="1">
    <location>
        <begin position="46"/>
        <end position="60"/>
    </location>
</feature>
<organism evidence="2 3">
    <name type="scientific">Mycena albidolilacea</name>
    <dbReference type="NCBI Taxonomy" id="1033008"/>
    <lineage>
        <taxon>Eukaryota</taxon>
        <taxon>Fungi</taxon>
        <taxon>Dikarya</taxon>
        <taxon>Basidiomycota</taxon>
        <taxon>Agaricomycotina</taxon>
        <taxon>Agaricomycetes</taxon>
        <taxon>Agaricomycetidae</taxon>
        <taxon>Agaricales</taxon>
        <taxon>Marasmiineae</taxon>
        <taxon>Mycenaceae</taxon>
        <taxon>Mycena</taxon>
    </lineage>
</organism>
<keyword evidence="3" id="KW-1185">Reference proteome</keyword>
<evidence type="ECO:0000313" key="2">
    <source>
        <dbReference type="EMBL" id="KAJ7304880.1"/>
    </source>
</evidence>
<protein>
    <submittedName>
        <fullName evidence="2">Uncharacterized protein</fullName>
    </submittedName>
</protein>